<comment type="caution">
    <text evidence="3">The sequence shown here is derived from an EMBL/GenBank/DDBJ whole genome shotgun (WGS) entry which is preliminary data.</text>
</comment>
<feature type="transmembrane region" description="Helical" evidence="1">
    <location>
        <begin position="78"/>
        <end position="97"/>
    </location>
</feature>
<dbReference type="Proteomes" id="UP000023435">
    <property type="component" value="Unassembled WGS sequence"/>
</dbReference>
<dbReference type="AlphaFoldDB" id="A0A108UB86"/>
<gene>
    <name evidence="3" type="ORF">AZ78_3540</name>
</gene>
<feature type="transmembrane region" description="Helical" evidence="1">
    <location>
        <begin position="158"/>
        <end position="183"/>
    </location>
</feature>
<dbReference type="CDD" id="cd03396">
    <property type="entry name" value="PAP2_like_6"/>
    <property type="match status" value="1"/>
</dbReference>
<evidence type="ECO:0000259" key="2">
    <source>
        <dbReference type="Pfam" id="PF01569"/>
    </source>
</evidence>
<protein>
    <recommendedName>
        <fullName evidence="2">Phosphatidic acid phosphatase type 2/haloperoxidase domain-containing protein</fullName>
    </recommendedName>
</protein>
<dbReference type="InterPro" id="IPR000326">
    <property type="entry name" value="PAP2/HPO"/>
</dbReference>
<keyword evidence="4" id="KW-1185">Reference proteome</keyword>
<keyword evidence="1" id="KW-0472">Membrane</keyword>
<evidence type="ECO:0000313" key="4">
    <source>
        <dbReference type="Proteomes" id="UP000023435"/>
    </source>
</evidence>
<evidence type="ECO:0000313" key="3">
    <source>
        <dbReference type="EMBL" id="KWS05986.1"/>
    </source>
</evidence>
<feature type="domain" description="Phosphatidic acid phosphatase type 2/haloperoxidase" evidence="2">
    <location>
        <begin position="110"/>
        <end position="241"/>
    </location>
</feature>
<dbReference type="Pfam" id="PF01569">
    <property type="entry name" value="PAP2"/>
    <property type="match status" value="1"/>
</dbReference>
<dbReference type="EMBL" id="JAJA02000001">
    <property type="protein sequence ID" value="KWS05986.1"/>
    <property type="molecule type" value="Genomic_DNA"/>
</dbReference>
<feature type="transmembrane region" description="Helical" evidence="1">
    <location>
        <begin position="190"/>
        <end position="209"/>
    </location>
</feature>
<name>A0A108UB86_9GAMM</name>
<proteinExistence type="predicted"/>
<dbReference type="InterPro" id="IPR036938">
    <property type="entry name" value="PAP2/HPO_sf"/>
</dbReference>
<reference evidence="3 4" key="1">
    <citation type="journal article" date="2014" name="Genome Announc.">
        <title>Draft Genome Sequence of Lysobacter capsici AZ78, a Bacterium Antagonistic to Plant-Pathogenic Oomycetes.</title>
        <authorList>
            <person name="Puopolo G."/>
            <person name="Sonego P."/>
            <person name="Engelen K."/>
            <person name="Pertot I."/>
        </authorList>
    </citation>
    <scope>NUCLEOTIDE SEQUENCE [LARGE SCALE GENOMIC DNA]</scope>
    <source>
        <strain evidence="3 4">AZ78</strain>
    </source>
</reference>
<dbReference type="SUPFAM" id="SSF48317">
    <property type="entry name" value="Acid phosphatase/Vanadium-dependent haloperoxidase"/>
    <property type="match status" value="1"/>
</dbReference>
<feature type="transmembrane region" description="Helical" evidence="1">
    <location>
        <begin position="109"/>
        <end position="127"/>
    </location>
</feature>
<feature type="transmembrane region" description="Helical" evidence="1">
    <location>
        <begin position="28"/>
        <end position="51"/>
    </location>
</feature>
<sequence>MATSPALPGFAPRLSYGWSSRVFLRRHALWPLLAWLALSLLSMGLGGDFWLADRLYAWQGGHWSLQNAFLTEHVIHRFGRDASTAAWIGVFALWLFARGRPALAHWRRPLAYLLLSTLIAIVLASGLKSLTNMDCPWDLSRYGGDRAFFGLFDARPAALARGVCFPAGHASAGYAWVALYFFFLMLRPRLRWAGLATGLGTGLLFGFAQQLRGAHFLSHDVWTLAISWFVALALYLAMTRREAPMAVRDALPLVGGAAR</sequence>
<organism evidence="3 4">
    <name type="scientific">Lysobacter capsici AZ78</name>
    <dbReference type="NCBI Taxonomy" id="1444315"/>
    <lineage>
        <taxon>Bacteria</taxon>
        <taxon>Pseudomonadati</taxon>
        <taxon>Pseudomonadota</taxon>
        <taxon>Gammaproteobacteria</taxon>
        <taxon>Lysobacterales</taxon>
        <taxon>Lysobacteraceae</taxon>
        <taxon>Lysobacter</taxon>
    </lineage>
</organism>
<keyword evidence="1" id="KW-0812">Transmembrane</keyword>
<accession>A0A108UB86</accession>
<evidence type="ECO:0000256" key="1">
    <source>
        <dbReference type="SAM" id="Phobius"/>
    </source>
</evidence>
<feature type="transmembrane region" description="Helical" evidence="1">
    <location>
        <begin position="221"/>
        <end position="238"/>
    </location>
</feature>
<keyword evidence="1" id="KW-1133">Transmembrane helix</keyword>